<dbReference type="KEGG" id="dpp:DICPUDRAFT_75301"/>
<dbReference type="Gene3D" id="3.80.10.10">
    <property type="entry name" value="Ribonuclease Inhibitor"/>
    <property type="match status" value="2"/>
</dbReference>
<protein>
    <submittedName>
        <fullName evidence="1">Uncharacterized protein</fullName>
    </submittedName>
</protein>
<dbReference type="InterPro" id="IPR052394">
    <property type="entry name" value="LRR-containing"/>
</dbReference>
<dbReference type="EMBL" id="GL870963">
    <property type="protein sequence ID" value="EGC39110.1"/>
    <property type="molecule type" value="Genomic_DNA"/>
</dbReference>
<dbReference type="Pfam" id="PF13516">
    <property type="entry name" value="LRR_6"/>
    <property type="match status" value="3"/>
</dbReference>
<accession>F0ZA97</accession>
<dbReference type="PANTHER" id="PTHR24114">
    <property type="entry name" value="LEUCINE RICH REPEAT FAMILY PROTEIN"/>
    <property type="match status" value="1"/>
</dbReference>
<dbReference type="RefSeq" id="XP_003284362.1">
    <property type="nucleotide sequence ID" value="XM_003284314.1"/>
</dbReference>
<dbReference type="GeneID" id="10510248"/>
<organism evidence="1 2">
    <name type="scientific">Dictyostelium purpureum</name>
    <name type="common">Slime mold</name>
    <dbReference type="NCBI Taxonomy" id="5786"/>
    <lineage>
        <taxon>Eukaryota</taxon>
        <taxon>Amoebozoa</taxon>
        <taxon>Evosea</taxon>
        <taxon>Eumycetozoa</taxon>
        <taxon>Dictyostelia</taxon>
        <taxon>Dictyosteliales</taxon>
        <taxon>Dictyosteliaceae</taxon>
        <taxon>Dictyostelium</taxon>
    </lineage>
</organism>
<dbReference type="InParanoid" id="F0ZA97"/>
<dbReference type="OMA" id="FEYCYLD"/>
<dbReference type="eggNOG" id="KOG4308">
    <property type="taxonomic scope" value="Eukaryota"/>
</dbReference>
<dbReference type="PANTHER" id="PTHR24114:SF2">
    <property type="entry name" value="F-BOX DOMAIN-CONTAINING PROTEIN-RELATED"/>
    <property type="match status" value="1"/>
</dbReference>
<dbReference type="FunCoup" id="F0ZA97">
    <property type="interactions" value="788"/>
</dbReference>
<dbReference type="SUPFAM" id="SSF52047">
    <property type="entry name" value="RNI-like"/>
    <property type="match status" value="1"/>
</dbReference>
<dbReference type="Proteomes" id="UP000001064">
    <property type="component" value="Unassembled WGS sequence"/>
</dbReference>
<dbReference type="InterPro" id="IPR032675">
    <property type="entry name" value="LRR_dom_sf"/>
</dbReference>
<evidence type="ECO:0000313" key="1">
    <source>
        <dbReference type="EMBL" id="EGC39110.1"/>
    </source>
</evidence>
<evidence type="ECO:0000313" key="2">
    <source>
        <dbReference type="Proteomes" id="UP000001064"/>
    </source>
</evidence>
<name>F0ZA97_DICPU</name>
<dbReference type="VEuPathDB" id="AmoebaDB:DICPUDRAFT_75301"/>
<reference evidence="2" key="1">
    <citation type="journal article" date="2011" name="Genome Biol.">
        <title>Comparative genomics of the social amoebae Dictyostelium discoideum and Dictyostelium purpureum.</title>
        <authorList>
            <consortium name="US DOE Joint Genome Institute (JGI-PGF)"/>
            <person name="Sucgang R."/>
            <person name="Kuo A."/>
            <person name="Tian X."/>
            <person name="Salerno W."/>
            <person name="Parikh A."/>
            <person name="Feasley C.L."/>
            <person name="Dalin E."/>
            <person name="Tu H."/>
            <person name="Huang E."/>
            <person name="Barry K."/>
            <person name="Lindquist E."/>
            <person name="Shapiro H."/>
            <person name="Bruce D."/>
            <person name="Schmutz J."/>
            <person name="Salamov A."/>
            <person name="Fey P."/>
            <person name="Gaudet P."/>
            <person name="Anjard C."/>
            <person name="Babu M.M."/>
            <person name="Basu S."/>
            <person name="Bushmanova Y."/>
            <person name="van der Wel H."/>
            <person name="Katoh-Kurasawa M."/>
            <person name="Dinh C."/>
            <person name="Coutinho P.M."/>
            <person name="Saito T."/>
            <person name="Elias M."/>
            <person name="Schaap P."/>
            <person name="Kay R.R."/>
            <person name="Henrissat B."/>
            <person name="Eichinger L."/>
            <person name="Rivero F."/>
            <person name="Putnam N.H."/>
            <person name="West C.M."/>
            <person name="Loomis W.F."/>
            <person name="Chisholm R.L."/>
            <person name="Shaulsky G."/>
            <person name="Strassmann J.E."/>
            <person name="Queller D.C."/>
            <person name="Kuspa A."/>
            <person name="Grigoriev I.V."/>
        </authorList>
    </citation>
    <scope>NUCLEOTIDE SEQUENCE [LARGE SCALE GENOMIC DNA]</scope>
    <source>
        <strain evidence="2">QSDP1</strain>
    </source>
</reference>
<dbReference type="InterPro" id="IPR001611">
    <property type="entry name" value="Leu-rich_rpt"/>
</dbReference>
<dbReference type="SMART" id="SM00368">
    <property type="entry name" value="LRR_RI"/>
    <property type="match status" value="4"/>
</dbReference>
<dbReference type="CDD" id="cd09917">
    <property type="entry name" value="F-box_SF"/>
    <property type="match status" value="1"/>
</dbReference>
<proteinExistence type="predicted"/>
<sequence length="291" mass="33127">MGNYQTKPSKEEEKLINNYYINDNEVDLINYNIAFYKQIYEFNYLPGHIILRIFSIVQNNIQELPSQEFFNLSIVCKLWRYYAFHSVIKIKMVPERLESLLIPYKTSVLDNAFLSIQCMINNGSKLRIIDFSNIEIDKPRAMLISKSFVESKSIRALNFEYCYLDSEAVIELCKGLEKNESVKDLDFNNNKIGPEGAIAIANMLKVNKSIETINLSHNEIGNQGAIVIGEILKSTKRKVKMNLSSNHIGDEGVLAIVKARQQNNNGAKTSYVYKSGLTFKTINGKSTVVCP</sequence>
<dbReference type="OrthoDB" id="15784at2759"/>
<keyword evidence="2" id="KW-1185">Reference proteome</keyword>
<gene>
    <name evidence="1" type="ORF">DICPUDRAFT_75301</name>
</gene>
<dbReference type="STRING" id="5786.F0ZA97"/>
<dbReference type="AlphaFoldDB" id="F0ZA97"/>